<keyword evidence="3" id="KW-1185">Reference proteome</keyword>
<gene>
    <name evidence="2" type="ORF">PXEA_LOCUS16799</name>
</gene>
<feature type="region of interest" description="Disordered" evidence="1">
    <location>
        <begin position="110"/>
        <end position="135"/>
    </location>
</feature>
<sequence length="205" mass="22346">MLVQSQCLCAEYTGQPPAAFREDVRCVHAPISFASLSLSTTGTRQHNLLTITYSFVCVCVSWCVYIGVNDEWLQEYIHMQLVVSACVQTTTDSRQQLAIGQSNALLLSASHSHPPHPRHTLNAGPPPVLGTKTPPTEDKWCIRPSHSAFICIHPLLTSTISLPLSADSARPPTRNVASQSDRSIQLSVPCHPNGSGMYQKAESDL</sequence>
<dbReference type="AlphaFoldDB" id="A0A448WYE8"/>
<evidence type="ECO:0000313" key="2">
    <source>
        <dbReference type="EMBL" id="VEL23359.1"/>
    </source>
</evidence>
<dbReference type="Proteomes" id="UP000784294">
    <property type="component" value="Unassembled WGS sequence"/>
</dbReference>
<protein>
    <submittedName>
        <fullName evidence="2">Uncharacterized protein</fullName>
    </submittedName>
</protein>
<evidence type="ECO:0000313" key="3">
    <source>
        <dbReference type="Proteomes" id="UP000784294"/>
    </source>
</evidence>
<accession>A0A448WYE8</accession>
<proteinExistence type="predicted"/>
<dbReference type="EMBL" id="CAAALY010061502">
    <property type="protein sequence ID" value="VEL23359.1"/>
    <property type="molecule type" value="Genomic_DNA"/>
</dbReference>
<feature type="compositionally biased region" description="Polar residues" evidence="1">
    <location>
        <begin position="175"/>
        <end position="186"/>
    </location>
</feature>
<evidence type="ECO:0000256" key="1">
    <source>
        <dbReference type="SAM" id="MobiDB-lite"/>
    </source>
</evidence>
<name>A0A448WYE8_9PLAT</name>
<comment type="caution">
    <text evidence="2">The sequence shown here is derived from an EMBL/GenBank/DDBJ whole genome shotgun (WGS) entry which is preliminary data.</text>
</comment>
<feature type="region of interest" description="Disordered" evidence="1">
    <location>
        <begin position="167"/>
        <end position="205"/>
    </location>
</feature>
<reference evidence="2" key="1">
    <citation type="submission" date="2018-11" db="EMBL/GenBank/DDBJ databases">
        <authorList>
            <consortium name="Pathogen Informatics"/>
        </authorList>
    </citation>
    <scope>NUCLEOTIDE SEQUENCE</scope>
</reference>
<organism evidence="2 3">
    <name type="scientific">Protopolystoma xenopodis</name>
    <dbReference type="NCBI Taxonomy" id="117903"/>
    <lineage>
        <taxon>Eukaryota</taxon>
        <taxon>Metazoa</taxon>
        <taxon>Spiralia</taxon>
        <taxon>Lophotrochozoa</taxon>
        <taxon>Platyhelminthes</taxon>
        <taxon>Monogenea</taxon>
        <taxon>Polyopisthocotylea</taxon>
        <taxon>Polystomatidea</taxon>
        <taxon>Polystomatidae</taxon>
        <taxon>Protopolystoma</taxon>
    </lineage>
</organism>